<dbReference type="FunFam" id="3.30.70.3490:FF:000007">
    <property type="entry name" value="Oxysterol-binding protein-related protein 4B"/>
    <property type="match status" value="1"/>
</dbReference>
<dbReference type="Pfam" id="PF01237">
    <property type="entry name" value="Oxysterol_BP"/>
    <property type="match status" value="1"/>
</dbReference>
<name>A0A2Z6NQ37_TRISU</name>
<comment type="similarity">
    <text evidence="1">Belongs to the OSBP family.</text>
</comment>
<organism evidence="2 3">
    <name type="scientific">Trifolium subterraneum</name>
    <name type="common">Subterranean clover</name>
    <dbReference type="NCBI Taxonomy" id="3900"/>
    <lineage>
        <taxon>Eukaryota</taxon>
        <taxon>Viridiplantae</taxon>
        <taxon>Streptophyta</taxon>
        <taxon>Embryophyta</taxon>
        <taxon>Tracheophyta</taxon>
        <taxon>Spermatophyta</taxon>
        <taxon>Magnoliopsida</taxon>
        <taxon>eudicotyledons</taxon>
        <taxon>Gunneridae</taxon>
        <taxon>Pentapetalae</taxon>
        <taxon>rosids</taxon>
        <taxon>fabids</taxon>
        <taxon>Fabales</taxon>
        <taxon>Fabaceae</taxon>
        <taxon>Papilionoideae</taxon>
        <taxon>50 kb inversion clade</taxon>
        <taxon>NPAAA clade</taxon>
        <taxon>Hologalegina</taxon>
        <taxon>IRL clade</taxon>
        <taxon>Trifolieae</taxon>
        <taxon>Trifolium</taxon>
    </lineage>
</organism>
<dbReference type="PANTHER" id="PTHR10972:SF167">
    <property type="entry name" value="OSBP(OXYSTEROL-BINDING PROTEIN)-RELATED PROTEIN 4C"/>
    <property type="match status" value="1"/>
</dbReference>
<gene>
    <name evidence="2" type="ORF">TSUD_205250</name>
</gene>
<accession>A0A2Z6NQ37</accession>
<dbReference type="EMBL" id="DF973697">
    <property type="protein sequence ID" value="GAU37985.1"/>
    <property type="molecule type" value="Genomic_DNA"/>
</dbReference>
<dbReference type="GO" id="GO:0032934">
    <property type="term" value="F:sterol binding"/>
    <property type="evidence" value="ECO:0007669"/>
    <property type="project" value="TreeGrafter"/>
</dbReference>
<dbReference type="Gene3D" id="2.40.160.120">
    <property type="match status" value="1"/>
</dbReference>
<dbReference type="AlphaFoldDB" id="A0A2Z6NQ37"/>
<dbReference type="InterPro" id="IPR000648">
    <property type="entry name" value="Oxysterol-bd"/>
</dbReference>
<evidence type="ECO:0000313" key="2">
    <source>
        <dbReference type="EMBL" id="GAU37985.1"/>
    </source>
</evidence>
<reference evidence="3" key="1">
    <citation type="journal article" date="2017" name="Front. Plant Sci.">
        <title>Climate Clever Clovers: New Paradigm to Reduce the Environmental Footprint of Ruminants by Breeding Low Methanogenic Forages Utilizing Haplotype Variation.</title>
        <authorList>
            <person name="Kaur P."/>
            <person name="Appels R."/>
            <person name="Bayer P.E."/>
            <person name="Keeble-Gagnere G."/>
            <person name="Wang J."/>
            <person name="Hirakawa H."/>
            <person name="Shirasawa K."/>
            <person name="Vercoe P."/>
            <person name="Stefanova K."/>
            <person name="Durmic Z."/>
            <person name="Nichols P."/>
            <person name="Revell C."/>
            <person name="Isobe S.N."/>
            <person name="Edwards D."/>
            <person name="Erskine W."/>
        </authorList>
    </citation>
    <scope>NUCLEOTIDE SEQUENCE [LARGE SCALE GENOMIC DNA]</scope>
    <source>
        <strain evidence="3">cv. Daliak</strain>
    </source>
</reference>
<dbReference type="GO" id="GO:0005829">
    <property type="term" value="C:cytosol"/>
    <property type="evidence" value="ECO:0007669"/>
    <property type="project" value="TreeGrafter"/>
</dbReference>
<protein>
    <submittedName>
        <fullName evidence="2">Uncharacterized protein</fullName>
    </submittedName>
</protein>
<dbReference type="Gene3D" id="3.30.70.3490">
    <property type="match status" value="1"/>
</dbReference>
<evidence type="ECO:0000313" key="3">
    <source>
        <dbReference type="Proteomes" id="UP000242715"/>
    </source>
</evidence>
<dbReference type="SUPFAM" id="SSF144000">
    <property type="entry name" value="Oxysterol-binding protein-like"/>
    <property type="match status" value="2"/>
</dbReference>
<dbReference type="OrthoDB" id="14833at2759"/>
<sequence length="246" mass="27567">MYVQDQISQTYRQLPPLFYFPKSQLQCYGESVYSTTSKSNLLSKCNNEESPLERLTSVVAWSISTTRPTSFGVAPYNPVLGETHHVSKGNLNVLLEQVSINPPVSALHATDKKENIEMIWCQQPAPKTVKVKDTSSGKVKVIYDAKEVISGLKAPIVKDAEGVWQTESALIWGELTEAIISNDWEKAKEAKQGVEERQRKMLIERETKGEHWTPKNFLVSYSNESGLECECSPINKWVPPAPITAL</sequence>
<keyword evidence="3" id="KW-1185">Reference proteome</keyword>
<dbReference type="InterPro" id="IPR037239">
    <property type="entry name" value="OSBP_sf"/>
</dbReference>
<proteinExistence type="inferred from homology"/>
<dbReference type="GO" id="GO:0016020">
    <property type="term" value="C:membrane"/>
    <property type="evidence" value="ECO:0007669"/>
    <property type="project" value="TreeGrafter"/>
</dbReference>
<evidence type="ECO:0000256" key="1">
    <source>
        <dbReference type="ARBA" id="ARBA00008842"/>
    </source>
</evidence>
<dbReference type="PANTHER" id="PTHR10972">
    <property type="entry name" value="OXYSTEROL-BINDING PROTEIN-RELATED"/>
    <property type="match status" value="1"/>
</dbReference>
<dbReference type="Proteomes" id="UP000242715">
    <property type="component" value="Unassembled WGS sequence"/>
</dbReference>